<feature type="region of interest" description="Disordered" evidence="1">
    <location>
        <begin position="81"/>
        <end position="131"/>
    </location>
</feature>
<name>A0ABR2V4F8_9PEZI</name>
<keyword evidence="3" id="KW-1185">Reference proteome</keyword>
<dbReference type="Proteomes" id="UP001408356">
    <property type="component" value="Unassembled WGS sequence"/>
</dbReference>
<sequence length="690" mass="76571">MLEDFPHKQYDISDVHSVRTTTNSDSRSLHTAIFTAPRSLASTHSEACSTPSHSRAQSVVRCGHRSDMDMDLVGIGGYQIDPDTEEHHSITLPNRPLPHQSSSNHSTVDGESVDNTMETLDSPTASSLDHQDTYVTRRGSQVHAHDEQSTSGSAALEAVGDMFSDLPSPCVYTIGSTASSSGSFEDGELHLEKLAGDLLSEWYGINIDTLERPIRVIHALEQVKDQVAEIIEDEGYSLLEYNDEPTCSGGEDAEDKGNDRHDTGETSHSSPQNSSSLGEPSGQNGNTRKRSNSGDPGSKVPAELALKTRDPKRRRRLGFNFSCPYRKQNPRRFNPVQNRRVCSRCQKPFKHPEEVWNHLSQCRSSPQPQPPENIRDVDPEDGFGEDVKNRLLSRKEDVKIDEWAPLYLLLFPGTRCIPEPDFEPVVEDHEIVARIIDSKTSFYTSIEQLASQHTTSPASCGLLRDQIRQLVEERDSKLLDRHSHSLTESQTPMNYRQSQASSVIQSEDDFVHIASGRTEMGDDNGFSSTYVGGSPRDTPLSRRIRNGGVAGGLGGLRSEFTQVIDPRPSFLETQTELLPAISEQGSHYRSSRPPFHPAILAPSSQGATTHMMGMDIGLPSYPTLTERSYGQTPLSMQAYDNCFPFQLVNPGMQSGTSISTNTQYIGDGNMNWNNDTFPNEGEEWERHCQR</sequence>
<feature type="compositionally biased region" description="Basic and acidic residues" evidence="1">
    <location>
        <begin position="255"/>
        <end position="265"/>
    </location>
</feature>
<accession>A0ABR2V4F8</accession>
<organism evidence="2 3">
    <name type="scientific">Seiridium unicorne</name>
    <dbReference type="NCBI Taxonomy" id="138068"/>
    <lineage>
        <taxon>Eukaryota</taxon>
        <taxon>Fungi</taxon>
        <taxon>Dikarya</taxon>
        <taxon>Ascomycota</taxon>
        <taxon>Pezizomycotina</taxon>
        <taxon>Sordariomycetes</taxon>
        <taxon>Xylariomycetidae</taxon>
        <taxon>Amphisphaeriales</taxon>
        <taxon>Sporocadaceae</taxon>
        <taxon>Seiridium</taxon>
    </lineage>
</organism>
<protein>
    <submittedName>
        <fullName evidence="2">C2H2-type domain-containing protein</fullName>
    </submittedName>
</protein>
<proteinExistence type="predicted"/>
<dbReference type="EMBL" id="JARVKF010000157">
    <property type="protein sequence ID" value="KAK9421782.1"/>
    <property type="molecule type" value="Genomic_DNA"/>
</dbReference>
<reference evidence="2 3" key="1">
    <citation type="journal article" date="2024" name="J. Plant Pathol.">
        <title>Sequence and assembly of the genome of Seiridium unicorne, isolate CBS 538.82, causal agent of cypress canker disease.</title>
        <authorList>
            <person name="Scali E."/>
            <person name="Rocca G.D."/>
            <person name="Danti R."/>
            <person name="Garbelotto M."/>
            <person name="Barberini S."/>
            <person name="Baroncelli R."/>
            <person name="Emiliani G."/>
        </authorList>
    </citation>
    <scope>NUCLEOTIDE SEQUENCE [LARGE SCALE GENOMIC DNA]</scope>
    <source>
        <strain evidence="2 3">BM-138-508</strain>
    </source>
</reference>
<feature type="compositionally biased region" description="Polar residues" evidence="1">
    <location>
        <begin position="99"/>
        <end position="128"/>
    </location>
</feature>
<evidence type="ECO:0000313" key="2">
    <source>
        <dbReference type="EMBL" id="KAK9421782.1"/>
    </source>
</evidence>
<evidence type="ECO:0000256" key="1">
    <source>
        <dbReference type="SAM" id="MobiDB-lite"/>
    </source>
</evidence>
<evidence type="ECO:0000313" key="3">
    <source>
        <dbReference type="Proteomes" id="UP001408356"/>
    </source>
</evidence>
<gene>
    <name evidence="2" type="ORF">SUNI508_05383</name>
</gene>
<feature type="region of interest" description="Disordered" evidence="1">
    <location>
        <begin position="361"/>
        <end position="384"/>
    </location>
</feature>
<comment type="caution">
    <text evidence="2">The sequence shown here is derived from an EMBL/GenBank/DDBJ whole genome shotgun (WGS) entry which is preliminary data.</text>
</comment>
<feature type="compositionally biased region" description="Polar residues" evidence="1">
    <location>
        <begin position="266"/>
        <end position="286"/>
    </location>
</feature>
<feature type="region of interest" description="Disordered" evidence="1">
    <location>
        <begin position="240"/>
        <end position="311"/>
    </location>
</feature>